<dbReference type="Gene3D" id="1.10.1740.110">
    <property type="match status" value="1"/>
</dbReference>
<dbReference type="NCBIfam" id="NF001209">
    <property type="entry name" value="PRK00175.1"/>
    <property type="match status" value="1"/>
</dbReference>
<evidence type="ECO:0000259" key="3">
    <source>
        <dbReference type="Pfam" id="PF00561"/>
    </source>
</evidence>
<feature type="binding site" evidence="2">
    <location>
        <position position="222"/>
    </location>
    <ligand>
        <name>substrate</name>
    </ligand>
</feature>
<dbReference type="PANTHER" id="PTHR32268:SF11">
    <property type="entry name" value="HOMOSERINE O-ACETYLTRANSFERASE"/>
    <property type="match status" value="1"/>
</dbReference>
<comment type="pathway">
    <text evidence="2">Amino-acid biosynthesis; L-methionine biosynthesis via de novo pathway; O-acetyl-L-homoserine from L-homoserine: step 1/1.</text>
</comment>
<dbReference type="PANTHER" id="PTHR32268">
    <property type="entry name" value="HOMOSERINE O-ACETYLTRANSFERASE"/>
    <property type="match status" value="1"/>
</dbReference>
<name>A0ABY6HQC2_9ARCH</name>
<evidence type="ECO:0000313" key="4">
    <source>
        <dbReference type="EMBL" id="UYP45692.1"/>
    </source>
</evidence>
<comment type="subunit">
    <text evidence="2">Homodimer.</text>
</comment>
<sequence>MLGTRSKHIQYATIATPMNPLKLDCGKELTEVRLAYETFGTLNPVKDNCILITHALTGDSHVGTHADEEELKGWWHDFLGPDLIFDTNKYFIICSNILGGCMGSTGPTSINKETNRRYGTEFPLVSIRDMVNAQKRLVDSLNISCLHAVCGGSLGGMQVMQWAISYPDMVRAAIPIATTPRLSPQGIAFNEVGRRAIINDPAWNRGNYSTDSFPSQGLALARMIAHITYLSDESMRNKFGRMLRNTDEYQYSFAPEFEVESYLNYQGNKFIKRFDANSYLYITKAVDYFDLEKTYGSLTKAFSETNAKFLVMGFSTDWLYPIYQSKTIVSALQKAGKDVSYCEIDTKFGHDAFLLEYEKMAPFLINFLQNI</sequence>
<keyword evidence="2" id="KW-0963">Cytoplasm</keyword>
<dbReference type="Proteomes" id="UP001208689">
    <property type="component" value="Chromosome"/>
</dbReference>
<dbReference type="Pfam" id="PF00561">
    <property type="entry name" value="Abhydrolase_1"/>
    <property type="match status" value="1"/>
</dbReference>
<dbReference type="PIRSF" id="PIRSF000443">
    <property type="entry name" value="Homoser_Ac_trans"/>
    <property type="match status" value="1"/>
</dbReference>
<accession>A0ABY6HQC2</accession>
<organism evidence="4 5">
    <name type="scientific">Candidatus Lokiarchaeum ossiferum</name>
    <dbReference type="NCBI Taxonomy" id="2951803"/>
    <lineage>
        <taxon>Archaea</taxon>
        <taxon>Promethearchaeati</taxon>
        <taxon>Promethearchaeota</taxon>
        <taxon>Promethearchaeia</taxon>
        <taxon>Promethearchaeales</taxon>
        <taxon>Promethearchaeaceae</taxon>
        <taxon>Candidatus Lokiarchaeum</taxon>
    </lineage>
</organism>
<comment type="similarity">
    <text evidence="2">Belongs to the AB hydrolase superfamily. MetX family.</text>
</comment>
<feature type="binding site" evidence="2">
    <location>
        <position position="351"/>
    </location>
    <ligand>
        <name>substrate</name>
    </ligand>
</feature>
<dbReference type="EMBL" id="CP104013">
    <property type="protein sequence ID" value="UYP45692.1"/>
    <property type="molecule type" value="Genomic_DNA"/>
</dbReference>
<keyword evidence="2 4" id="KW-0012">Acyltransferase</keyword>
<comment type="catalytic activity">
    <reaction evidence="2">
        <text>L-homoserine + acetyl-CoA = O-acetyl-L-homoserine + CoA</text>
        <dbReference type="Rhea" id="RHEA:13701"/>
        <dbReference type="ChEBI" id="CHEBI:57287"/>
        <dbReference type="ChEBI" id="CHEBI:57288"/>
        <dbReference type="ChEBI" id="CHEBI:57476"/>
        <dbReference type="ChEBI" id="CHEBI:57716"/>
        <dbReference type="EC" id="2.3.1.31"/>
    </reaction>
</comment>
<dbReference type="Gene3D" id="3.40.50.1820">
    <property type="entry name" value="alpha/beta hydrolase"/>
    <property type="match status" value="1"/>
</dbReference>
<evidence type="ECO:0000256" key="1">
    <source>
        <dbReference type="ARBA" id="ARBA00022679"/>
    </source>
</evidence>
<keyword evidence="5" id="KW-1185">Reference proteome</keyword>
<feature type="active site" evidence="2">
    <location>
        <position position="317"/>
    </location>
</feature>
<dbReference type="GO" id="GO:0004414">
    <property type="term" value="F:homoserine O-acetyltransferase activity"/>
    <property type="evidence" value="ECO:0007669"/>
    <property type="project" value="UniProtKB-EC"/>
</dbReference>
<proteinExistence type="inferred from homology"/>
<keyword evidence="2" id="KW-0028">Amino-acid biosynthesis</keyword>
<gene>
    <name evidence="2" type="primary">metXA</name>
    <name evidence="4" type="ORF">NEF87_001977</name>
</gene>
<feature type="domain" description="AB hydrolase-1" evidence="3">
    <location>
        <begin position="50"/>
        <end position="356"/>
    </location>
</feature>
<protein>
    <recommendedName>
        <fullName evidence="2">Homoserine O-acetyltransferase</fullName>
        <shortName evidence="2">HAT</shortName>
        <ecNumber evidence="2">2.3.1.31</ecNumber>
    </recommendedName>
    <alternativeName>
        <fullName evidence="2">Homoserine transacetylase</fullName>
        <shortName evidence="2">HTA</shortName>
    </alternativeName>
</protein>
<keyword evidence="1 2" id="KW-0808">Transferase</keyword>
<dbReference type="InterPro" id="IPR008220">
    <property type="entry name" value="HAT_MetX-like"/>
</dbReference>
<comment type="function">
    <text evidence="2">Transfers an acetyl group from acetyl-CoA to L-homoserine, forming acetyl-L-homoserine.</text>
</comment>
<dbReference type="HAMAP" id="MF_00296">
    <property type="entry name" value="MetX_acyltransf"/>
    <property type="match status" value="1"/>
</dbReference>
<dbReference type="SUPFAM" id="SSF53474">
    <property type="entry name" value="alpha/beta-Hydrolases"/>
    <property type="match status" value="1"/>
</dbReference>
<keyword evidence="2" id="KW-0486">Methionine biosynthesis</keyword>
<reference evidence="4" key="1">
    <citation type="submission" date="2022-09" db="EMBL/GenBank/DDBJ databases">
        <title>Actin cytoskeleton and complex cell architecture in an #Asgard archaeon.</title>
        <authorList>
            <person name="Ponce Toledo R.I."/>
            <person name="Schleper C."/>
            <person name="Rodrigues Oliveira T."/>
            <person name="Wollweber F."/>
            <person name="Xu J."/>
            <person name="Rittmann S."/>
            <person name="Klingl A."/>
            <person name="Pilhofer M."/>
        </authorList>
    </citation>
    <scope>NUCLEOTIDE SEQUENCE</scope>
    <source>
        <strain evidence="4">B-35</strain>
    </source>
</reference>
<dbReference type="NCBIfam" id="TIGR01392">
    <property type="entry name" value="homoserO_Ac_trn"/>
    <property type="match status" value="1"/>
</dbReference>
<evidence type="ECO:0000256" key="2">
    <source>
        <dbReference type="HAMAP-Rule" id="MF_00296"/>
    </source>
</evidence>
<comment type="subcellular location">
    <subcellularLocation>
        <location evidence="2">Cytoplasm</location>
    </subcellularLocation>
</comment>
<comment type="caution">
    <text evidence="2">Lacks conserved residue(s) required for the propagation of feature annotation.</text>
</comment>
<evidence type="ECO:0000313" key="5">
    <source>
        <dbReference type="Proteomes" id="UP001208689"/>
    </source>
</evidence>
<dbReference type="InterPro" id="IPR000073">
    <property type="entry name" value="AB_hydrolase_1"/>
</dbReference>
<dbReference type="EC" id="2.3.1.31" evidence="2"/>
<dbReference type="InterPro" id="IPR029058">
    <property type="entry name" value="AB_hydrolase_fold"/>
</dbReference>
<feature type="active site" description="Nucleophile" evidence="2">
    <location>
        <position position="153"/>
    </location>
</feature>
<feature type="active site" evidence="2">
    <location>
        <position position="350"/>
    </location>
</feature>